<dbReference type="STRING" id="935791.I3EFG3"/>
<reference evidence="3" key="1">
    <citation type="submission" date="2011-01" db="EMBL/GenBank/DDBJ databases">
        <title>The Genome Sequence of Nematocida parisii strain ERTm3.</title>
        <authorList>
            <consortium name="The Broad Institute Genome Sequencing Platform"/>
            <consortium name="The Broad Institute Genome Sequencing Center for Infectious Disease"/>
            <person name="Cuomo C."/>
            <person name="Troemel E."/>
            <person name="Young S.K."/>
            <person name="Zeng Q."/>
            <person name="Gargeya S."/>
            <person name="Fitzgerald M."/>
            <person name="Haas B."/>
            <person name="Abouelleil A."/>
            <person name="Alvarado L."/>
            <person name="Arachchi H.M."/>
            <person name="Berlin A."/>
            <person name="Chapman S.B."/>
            <person name="Gearin G."/>
            <person name="Goldberg J."/>
            <person name="Griggs A."/>
            <person name="Gujja S."/>
            <person name="Hansen M."/>
            <person name="Heiman D."/>
            <person name="Howarth C."/>
            <person name="Larimer J."/>
            <person name="Lui A."/>
            <person name="MacDonald P.J.P."/>
            <person name="McCowen C."/>
            <person name="Montmayeur A."/>
            <person name="Murphy C."/>
            <person name="Neiman D."/>
            <person name="Pearson M."/>
            <person name="Priest M."/>
            <person name="Roberts A."/>
            <person name="Saif S."/>
            <person name="Shea T."/>
            <person name="Sisk P."/>
            <person name="Stolte C."/>
            <person name="Sykes S."/>
            <person name="Wortman J."/>
            <person name="Nusbaum C."/>
            <person name="Birren B."/>
        </authorList>
    </citation>
    <scope>NUCLEOTIDE SEQUENCE</scope>
    <source>
        <strain evidence="3">ERTm3</strain>
    </source>
</reference>
<proteinExistence type="predicted"/>
<dbReference type="GO" id="GO:0051301">
    <property type="term" value="P:cell division"/>
    <property type="evidence" value="ECO:0007669"/>
    <property type="project" value="TreeGrafter"/>
</dbReference>
<keyword evidence="1 2" id="KW-0802">TPR repeat</keyword>
<dbReference type="VEuPathDB" id="MicrosporidiaDB:NEQG_02032"/>
<dbReference type="OrthoDB" id="10262026at2759"/>
<dbReference type="EMBL" id="GL870880">
    <property type="protein sequence ID" value="EIJ87960.1"/>
    <property type="molecule type" value="Genomic_DNA"/>
</dbReference>
<dbReference type="AlphaFoldDB" id="I3EFG3"/>
<feature type="repeat" description="TPR" evidence="2">
    <location>
        <begin position="377"/>
        <end position="410"/>
    </location>
</feature>
<dbReference type="HOGENOM" id="CLU_521836_0_0_1"/>
<keyword evidence="4" id="KW-1185">Reference proteome</keyword>
<accession>I3EFG3</accession>
<gene>
    <name evidence="3" type="ORF">NEQG_02032</name>
</gene>
<dbReference type="InterPro" id="IPR011990">
    <property type="entry name" value="TPR-like_helical_dom_sf"/>
</dbReference>
<dbReference type="Pfam" id="PF13181">
    <property type="entry name" value="TPR_8"/>
    <property type="match status" value="2"/>
</dbReference>
<dbReference type="SMART" id="SM00028">
    <property type="entry name" value="TPR"/>
    <property type="match status" value="3"/>
</dbReference>
<dbReference type="PANTHER" id="PTHR12558:SF45">
    <property type="entry name" value="CHROMOSOME UNDETERMINED SCAFFOLD_12, WHOLE GENOME SHOTGUN SEQUENCE"/>
    <property type="match status" value="1"/>
</dbReference>
<dbReference type="InterPro" id="IPR019734">
    <property type="entry name" value="TPR_rpt"/>
</dbReference>
<dbReference type="GO" id="GO:0016567">
    <property type="term" value="P:protein ubiquitination"/>
    <property type="evidence" value="ECO:0007669"/>
    <property type="project" value="TreeGrafter"/>
</dbReference>
<dbReference type="Gene3D" id="1.25.40.10">
    <property type="entry name" value="Tetratricopeptide repeat domain"/>
    <property type="match status" value="2"/>
</dbReference>
<sequence>MTEVREGINAFTKELFIRCLYDPLEFLFKINIAVESAYTIPPGKMSRAVNLFAMKEYYQVYSILRCTECTSMKIEYNYCTCCTSAQVFLRNYSVYILTSIKNTREPGFKIDRIYYEDDKVDKLLDRVELSNEGVIISNELFTDPFLIYLLILTKKKYISSDKYKKVLCVLLKVMPYFWDIYKLLGNSVTATDCDSVLKNISDPVMERVFILYIGCRKSILIPRLKRIMEEYEKNPEEFSIYEESLLVAVFGHYKKTKKSLEVMEKVVDSSVGWYNFDQFSNILYSLKDTEKLSSLLFTVFDRFGNLPIYNYVSGNLLALKSDHVGSIEEFQKILQDEFIGEFDIAYIFVAQEYFHLKDTCSAIKACNLAIKKNYNDYRVWLSMAQIYFSIEMHEYSLHFYRKCAELSPSISAVYEGLGQCFDKLGREEEAIRCYKKCADQGSVKALCLLGDLFFRQNNNQFIAYYKEYLSHALVLENNLEHTPEGSVKTIERVIEVLEASSDPSTVLEWRKSLTLLKHCLGA</sequence>
<dbReference type="Proteomes" id="UP000002872">
    <property type="component" value="Unassembled WGS sequence"/>
</dbReference>
<name>I3EFG3_NEMP3</name>
<dbReference type="GO" id="GO:0005680">
    <property type="term" value="C:anaphase-promoting complex"/>
    <property type="evidence" value="ECO:0007669"/>
    <property type="project" value="TreeGrafter"/>
</dbReference>
<dbReference type="PROSITE" id="PS50005">
    <property type="entry name" value="TPR"/>
    <property type="match status" value="1"/>
</dbReference>
<dbReference type="GO" id="GO:0045842">
    <property type="term" value="P:positive regulation of mitotic metaphase/anaphase transition"/>
    <property type="evidence" value="ECO:0007669"/>
    <property type="project" value="TreeGrafter"/>
</dbReference>
<evidence type="ECO:0000313" key="3">
    <source>
        <dbReference type="EMBL" id="EIJ87960.1"/>
    </source>
</evidence>
<organism evidence="3 4">
    <name type="scientific">Nematocida parisii (strain ERTm3)</name>
    <name type="common">Nematode killer fungus</name>
    <dbReference type="NCBI Taxonomy" id="935791"/>
    <lineage>
        <taxon>Eukaryota</taxon>
        <taxon>Fungi</taxon>
        <taxon>Fungi incertae sedis</taxon>
        <taxon>Microsporidia</taxon>
        <taxon>Nematocida</taxon>
    </lineage>
</organism>
<protein>
    <submittedName>
        <fullName evidence="3">Uncharacterized protein</fullName>
    </submittedName>
</protein>
<dbReference type="GO" id="GO:0031145">
    <property type="term" value="P:anaphase-promoting complex-dependent catabolic process"/>
    <property type="evidence" value="ECO:0007669"/>
    <property type="project" value="TreeGrafter"/>
</dbReference>
<dbReference type="OMA" id="LIAHEYM"/>
<dbReference type="InParanoid" id="I3EFG3"/>
<evidence type="ECO:0000256" key="1">
    <source>
        <dbReference type="ARBA" id="ARBA00022803"/>
    </source>
</evidence>
<dbReference type="PANTHER" id="PTHR12558">
    <property type="entry name" value="CELL DIVISION CYCLE 16,23,27"/>
    <property type="match status" value="1"/>
</dbReference>
<feature type="non-terminal residue" evidence="3">
    <location>
        <position position="1"/>
    </location>
</feature>
<evidence type="ECO:0000313" key="4">
    <source>
        <dbReference type="Proteomes" id="UP000002872"/>
    </source>
</evidence>
<dbReference type="SUPFAM" id="SSF48452">
    <property type="entry name" value="TPR-like"/>
    <property type="match status" value="1"/>
</dbReference>
<evidence type="ECO:0000256" key="2">
    <source>
        <dbReference type="PROSITE-ProRule" id="PRU00339"/>
    </source>
</evidence>